<dbReference type="PANTHER" id="PTHR43543">
    <property type="entry name" value="MALONIC SEMIALDEHYDE REDUCTASE RUTE-RELATED"/>
    <property type="match status" value="1"/>
</dbReference>
<dbReference type="EC" id="1.-.-.-" evidence="5"/>
<organism evidence="7 8">
    <name type="scientific">Hydrogenophaga borbori</name>
    <dbReference type="NCBI Taxonomy" id="2294117"/>
    <lineage>
        <taxon>Bacteria</taxon>
        <taxon>Pseudomonadati</taxon>
        <taxon>Pseudomonadota</taxon>
        <taxon>Betaproteobacteria</taxon>
        <taxon>Burkholderiales</taxon>
        <taxon>Comamonadaceae</taxon>
        <taxon>Hydrogenophaga</taxon>
    </lineage>
</organism>
<comment type="similarity">
    <text evidence="5">Belongs to the nitroreductase family. HadB/RutE subfamily.</text>
</comment>
<evidence type="ECO:0000313" key="7">
    <source>
        <dbReference type="EMBL" id="RFP82605.1"/>
    </source>
</evidence>
<protein>
    <recommendedName>
        <fullName evidence="5">Putative NADH dehydrogenase/NAD(P)H nitroreductase DY262_01915</fullName>
        <ecNumber evidence="5">1.-.-.-</ecNumber>
    </recommendedName>
</protein>
<keyword evidence="5" id="KW-0520">NAD</keyword>
<evidence type="ECO:0000313" key="8">
    <source>
        <dbReference type="Proteomes" id="UP000261931"/>
    </source>
</evidence>
<keyword evidence="1 5" id="KW-0285">Flavoprotein</keyword>
<gene>
    <name evidence="7" type="ORF">DY262_01915</name>
</gene>
<evidence type="ECO:0000259" key="6">
    <source>
        <dbReference type="Pfam" id="PF00881"/>
    </source>
</evidence>
<dbReference type="Gene3D" id="3.40.109.10">
    <property type="entry name" value="NADH Oxidase"/>
    <property type="match status" value="1"/>
</dbReference>
<dbReference type="InterPro" id="IPR000415">
    <property type="entry name" value="Nitroreductase-like"/>
</dbReference>
<dbReference type="RefSeq" id="WP_116957284.1">
    <property type="nucleotide sequence ID" value="NZ_QVLS01000001.1"/>
</dbReference>
<comment type="caution">
    <text evidence="7">The sequence shown here is derived from an EMBL/GenBank/DDBJ whole genome shotgun (WGS) entry which is preliminary data.</text>
</comment>
<sequence>MPEPKGPFSVTPLDNAALDTLFLKARTANGFLDKPVPEALLKQVYELAALGPTSMNTQPTRYVFLNSKAARERLLPAMLPGNLDKTRTAPVTVIVATDTRFYEYMPQVWHREGAKENFEANAALAAGTATRNGTLGGAYFIVAARALGLDCGPMSGFDIGKVDAEFFPDGRWKTNFLINLGYGDDSLLFKRNARLSFDEACRVL</sequence>
<dbReference type="NCBIfam" id="NF003768">
    <property type="entry name" value="PRK05365.1"/>
    <property type="match status" value="1"/>
</dbReference>
<dbReference type="Proteomes" id="UP000261931">
    <property type="component" value="Unassembled WGS sequence"/>
</dbReference>
<evidence type="ECO:0000256" key="3">
    <source>
        <dbReference type="ARBA" id="ARBA00022857"/>
    </source>
</evidence>
<dbReference type="EMBL" id="QVLS01000001">
    <property type="protein sequence ID" value="RFP82605.1"/>
    <property type="molecule type" value="Genomic_DNA"/>
</dbReference>
<dbReference type="InterPro" id="IPR029479">
    <property type="entry name" value="Nitroreductase"/>
</dbReference>
<proteinExistence type="inferred from homology"/>
<name>A0A372EPT0_9BURK</name>
<keyword evidence="8" id="KW-1185">Reference proteome</keyword>
<feature type="domain" description="Nitroreductase" evidence="6">
    <location>
        <begin position="27"/>
        <end position="182"/>
    </location>
</feature>
<dbReference type="GO" id="GO:0016491">
    <property type="term" value="F:oxidoreductase activity"/>
    <property type="evidence" value="ECO:0007669"/>
    <property type="project" value="UniProtKB-UniRule"/>
</dbReference>
<evidence type="ECO:0000256" key="4">
    <source>
        <dbReference type="ARBA" id="ARBA00023002"/>
    </source>
</evidence>
<comment type="cofactor">
    <cofactor evidence="5">
        <name>FMN</name>
        <dbReference type="ChEBI" id="CHEBI:58210"/>
    </cofactor>
</comment>
<dbReference type="CDD" id="cd02148">
    <property type="entry name" value="RutE-like"/>
    <property type="match status" value="1"/>
</dbReference>
<accession>A0A372EPT0</accession>
<evidence type="ECO:0000256" key="5">
    <source>
        <dbReference type="HAMAP-Rule" id="MF_01204"/>
    </source>
</evidence>
<dbReference type="AlphaFoldDB" id="A0A372EPT0"/>
<reference evidence="7 8" key="1">
    <citation type="submission" date="2018-08" db="EMBL/GenBank/DDBJ databases">
        <title>Hydrogenophaga sp. LA-38 isolated from sludge.</title>
        <authorList>
            <person name="Im W.-T."/>
        </authorList>
    </citation>
    <scope>NUCLEOTIDE SEQUENCE [LARGE SCALE GENOMIC DNA]</scope>
    <source>
        <strain evidence="7 8">LA-38</strain>
    </source>
</reference>
<evidence type="ECO:0000256" key="1">
    <source>
        <dbReference type="ARBA" id="ARBA00022630"/>
    </source>
</evidence>
<dbReference type="PANTHER" id="PTHR43543:SF1">
    <property type="entry name" value="MALONIC SEMIALDEHYDE REDUCTASE RUTE-RELATED"/>
    <property type="match status" value="1"/>
</dbReference>
<dbReference type="HAMAP" id="MF_01204">
    <property type="entry name" value="Oxidoreductase_RutE_HadB"/>
    <property type="match status" value="1"/>
</dbReference>
<keyword evidence="3 5" id="KW-0521">NADP</keyword>
<dbReference type="Pfam" id="PF00881">
    <property type="entry name" value="Nitroreductase"/>
    <property type="match status" value="1"/>
</dbReference>
<keyword evidence="4 5" id="KW-0560">Oxidoreductase</keyword>
<keyword evidence="2 5" id="KW-0288">FMN</keyword>
<dbReference type="SUPFAM" id="SSF55469">
    <property type="entry name" value="FMN-dependent nitroreductase-like"/>
    <property type="match status" value="1"/>
</dbReference>
<dbReference type="InterPro" id="IPR050461">
    <property type="entry name" value="Nitroreductase_HadB/RutE"/>
</dbReference>
<evidence type="ECO:0000256" key="2">
    <source>
        <dbReference type="ARBA" id="ARBA00022643"/>
    </source>
</evidence>
<dbReference type="InterPro" id="IPR023936">
    <property type="entry name" value="RutE-like"/>
</dbReference>